<evidence type="ECO:0000313" key="1">
    <source>
        <dbReference type="EMBL" id="MCI08113.1"/>
    </source>
</evidence>
<proteinExistence type="predicted"/>
<dbReference type="AlphaFoldDB" id="A0A392P7P6"/>
<evidence type="ECO:0000313" key="2">
    <source>
        <dbReference type="Proteomes" id="UP000265520"/>
    </source>
</evidence>
<organism evidence="1 2">
    <name type="scientific">Trifolium medium</name>
    <dbReference type="NCBI Taxonomy" id="97028"/>
    <lineage>
        <taxon>Eukaryota</taxon>
        <taxon>Viridiplantae</taxon>
        <taxon>Streptophyta</taxon>
        <taxon>Embryophyta</taxon>
        <taxon>Tracheophyta</taxon>
        <taxon>Spermatophyta</taxon>
        <taxon>Magnoliopsida</taxon>
        <taxon>eudicotyledons</taxon>
        <taxon>Gunneridae</taxon>
        <taxon>Pentapetalae</taxon>
        <taxon>rosids</taxon>
        <taxon>fabids</taxon>
        <taxon>Fabales</taxon>
        <taxon>Fabaceae</taxon>
        <taxon>Papilionoideae</taxon>
        <taxon>50 kb inversion clade</taxon>
        <taxon>NPAAA clade</taxon>
        <taxon>Hologalegina</taxon>
        <taxon>IRL clade</taxon>
        <taxon>Trifolieae</taxon>
        <taxon>Trifolium</taxon>
    </lineage>
</organism>
<accession>A0A392P7P6</accession>
<keyword evidence="2" id="KW-1185">Reference proteome</keyword>
<sequence length="69" mass="7685">MMVLKFWFSGSVVLMLVVYGRLVSDVVWARCPLGTVSVILCSVLSIETIESMGKMPLGQWKRDQCVPHG</sequence>
<name>A0A392P7P6_9FABA</name>
<dbReference type="EMBL" id="LXQA010067800">
    <property type="protein sequence ID" value="MCI08113.1"/>
    <property type="molecule type" value="Genomic_DNA"/>
</dbReference>
<reference evidence="1 2" key="1">
    <citation type="journal article" date="2018" name="Front. Plant Sci.">
        <title>Red Clover (Trifolium pratense) and Zigzag Clover (T. medium) - A Picture of Genomic Similarities and Differences.</title>
        <authorList>
            <person name="Dluhosova J."/>
            <person name="Istvanek J."/>
            <person name="Nedelnik J."/>
            <person name="Repkova J."/>
        </authorList>
    </citation>
    <scope>NUCLEOTIDE SEQUENCE [LARGE SCALE GENOMIC DNA]</scope>
    <source>
        <strain evidence="2">cv. 10/8</strain>
        <tissue evidence="1">Leaf</tissue>
    </source>
</reference>
<feature type="non-terminal residue" evidence="1">
    <location>
        <position position="69"/>
    </location>
</feature>
<comment type="caution">
    <text evidence="1">The sequence shown here is derived from an EMBL/GenBank/DDBJ whole genome shotgun (WGS) entry which is preliminary data.</text>
</comment>
<dbReference type="Proteomes" id="UP000265520">
    <property type="component" value="Unassembled WGS sequence"/>
</dbReference>
<protein>
    <submittedName>
        <fullName evidence="1">Uncharacterized protein</fullName>
    </submittedName>
</protein>